<gene>
    <name evidence="5" type="ORF">ONB1V03_LOCUS482</name>
</gene>
<feature type="domain" description="Neurotransmitter-gated ion-channel ligand-binding" evidence="4">
    <location>
        <begin position="10"/>
        <end position="50"/>
    </location>
</feature>
<comment type="subcellular location">
    <subcellularLocation>
        <location evidence="1">Membrane</location>
    </subcellularLocation>
</comment>
<evidence type="ECO:0000313" key="6">
    <source>
        <dbReference type="Proteomes" id="UP000728032"/>
    </source>
</evidence>
<dbReference type="InterPro" id="IPR006202">
    <property type="entry name" value="Neur_chan_lig-bd"/>
</dbReference>
<dbReference type="GO" id="GO:0016020">
    <property type="term" value="C:membrane"/>
    <property type="evidence" value="ECO:0007669"/>
    <property type="project" value="UniProtKB-SubCell"/>
</dbReference>
<reference evidence="5" key="1">
    <citation type="submission" date="2020-11" db="EMBL/GenBank/DDBJ databases">
        <authorList>
            <person name="Tran Van P."/>
        </authorList>
    </citation>
    <scope>NUCLEOTIDE SEQUENCE</scope>
</reference>
<name>A0A7R9L8C9_9ACAR</name>
<dbReference type="InterPro" id="IPR036734">
    <property type="entry name" value="Neur_chan_lig-bd_sf"/>
</dbReference>
<sequence length="128" mass="14628">MWEPLNIRVPAGSIRTSCDVDLSDYPYDKQTCDIYFGSWSHSQEHINITTLGTIMIMGVMESILHWVSLLHLRVRIGLVWSSLCSLNESKQLSSDHMQLTPEEFNGDEAPSDPSDQMKSTEKEWQLVN</sequence>
<dbReference type="EMBL" id="OC914856">
    <property type="protein sequence ID" value="CAD7636886.1"/>
    <property type="molecule type" value="Genomic_DNA"/>
</dbReference>
<dbReference type="Proteomes" id="UP000728032">
    <property type="component" value="Unassembled WGS sequence"/>
</dbReference>
<dbReference type="InterPro" id="IPR018000">
    <property type="entry name" value="Neurotransmitter_ion_chnl_CS"/>
</dbReference>
<keyword evidence="2" id="KW-0472">Membrane</keyword>
<dbReference type="AlphaFoldDB" id="A0A7R9L8C9"/>
<evidence type="ECO:0000256" key="1">
    <source>
        <dbReference type="ARBA" id="ARBA00004370"/>
    </source>
</evidence>
<dbReference type="EMBL" id="CAJPVJ010000031">
    <property type="protein sequence ID" value="CAG2159014.1"/>
    <property type="molecule type" value="Genomic_DNA"/>
</dbReference>
<accession>A0A7R9L8C9</accession>
<feature type="compositionally biased region" description="Basic and acidic residues" evidence="3">
    <location>
        <begin position="118"/>
        <end position="128"/>
    </location>
</feature>
<dbReference type="SUPFAM" id="SSF63712">
    <property type="entry name" value="Nicotinic receptor ligand binding domain-like"/>
    <property type="match status" value="1"/>
</dbReference>
<evidence type="ECO:0000256" key="3">
    <source>
        <dbReference type="SAM" id="MobiDB-lite"/>
    </source>
</evidence>
<proteinExistence type="predicted"/>
<dbReference type="GO" id="GO:0005230">
    <property type="term" value="F:extracellular ligand-gated monoatomic ion channel activity"/>
    <property type="evidence" value="ECO:0007669"/>
    <property type="project" value="InterPro"/>
</dbReference>
<evidence type="ECO:0000256" key="2">
    <source>
        <dbReference type="ARBA" id="ARBA00023136"/>
    </source>
</evidence>
<dbReference type="Pfam" id="PF02931">
    <property type="entry name" value="Neur_chan_LBD"/>
    <property type="match status" value="1"/>
</dbReference>
<evidence type="ECO:0000259" key="4">
    <source>
        <dbReference type="Pfam" id="PF02931"/>
    </source>
</evidence>
<protein>
    <recommendedName>
        <fullName evidence="4">Neurotransmitter-gated ion-channel ligand-binding domain-containing protein</fullName>
    </recommendedName>
</protein>
<evidence type="ECO:0000313" key="5">
    <source>
        <dbReference type="EMBL" id="CAD7636886.1"/>
    </source>
</evidence>
<feature type="region of interest" description="Disordered" evidence="3">
    <location>
        <begin position="94"/>
        <end position="128"/>
    </location>
</feature>
<dbReference type="Gene3D" id="2.70.170.10">
    <property type="entry name" value="Neurotransmitter-gated ion-channel ligand-binding domain"/>
    <property type="match status" value="1"/>
</dbReference>
<organism evidence="5">
    <name type="scientific">Oppiella nova</name>
    <dbReference type="NCBI Taxonomy" id="334625"/>
    <lineage>
        <taxon>Eukaryota</taxon>
        <taxon>Metazoa</taxon>
        <taxon>Ecdysozoa</taxon>
        <taxon>Arthropoda</taxon>
        <taxon>Chelicerata</taxon>
        <taxon>Arachnida</taxon>
        <taxon>Acari</taxon>
        <taxon>Acariformes</taxon>
        <taxon>Sarcoptiformes</taxon>
        <taxon>Oribatida</taxon>
        <taxon>Brachypylina</taxon>
        <taxon>Oppioidea</taxon>
        <taxon>Oppiidae</taxon>
        <taxon>Oppiella</taxon>
    </lineage>
</organism>
<dbReference type="OrthoDB" id="6516677at2759"/>
<keyword evidence="6" id="KW-1185">Reference proteome</keyword>
<dbReference type="PROSITE" id="PS00236">
    <property type="entry name" value="NEUROTR_ION_CHANNEL"/>
    <property type="match status" value="1"/>
</dbReference>